<accession>A0A9W6MQI0</accession>
<sequence length="160" mass="17185">MRLVIAAVGRLKAGPERELLGRYVERAGQVGRGIALSAPELVELDESRARRPDDRKRDEAAALTAALDPRLLIYALDEGGKSPSSEAFAADLGRRRDDGAAGVAFVIGGADGLAEEFLARATAKLAFGAMTWPHQIVRLLLAEQLYRAATILAGHPYHRS</sequence>
<dbReference type="HAMAP" id="MF_00658">
    <property type="entry name" value="23SrRNA_methyltr_H"/>
    <property type="match status" value="1"/>
</dbReference>
<reference evidence="6" key="1">
    <citation type="journal article" date="2014" name="Int. J. Syst. Evol. Microbiol.">
        <title>Complete genome sequence of Corynebacterium casei LMG S-19264T (=DSM 44701T), isolated from a smear-ripened cheese.</title>
        <authorList>
            <consortium name="US DOE Joint Genome Institute (JGI-PGF)"/>
            <person name="Walter F."/>
            <person name="Albersmeier A."/>
            <person name="Kalinowski J."/>
            <person name="Ruckert C."/>
        </authorList>
    </citation>
    <scope>NUCLEOTIDE SEQUENCE</scope>
    <source>
        <strain evidence="6">VKM B-1606</strain>
    </source>
</reference>
<dbReference type="Gene3D" id="3.40.1280.10">
    <property type="match status" value="1"/>
</dbReference>
<name>A0A9W6MQI0_9HYPH</name>
<protein>
    <recommendedName>
        <fullName evidence="5">Ribosomal RNA large subunit methyltransferase H</fullName>
        <ecNumber evidence="5">2.1.1.177</ecNumber>
    </recommendedName>
    <alternativeName>
        <fullName evidence="5">23S rRNA (pseudouridine1915-N3)-methyltransferase</fullName>
    </alternativeName>
    <alternativeName>
        <fullName evidence="5">23S rRNA m3Psi1915 methyltransferase</fullName>
    </alternativeName>
    <alternativeName>
        <fullName evidence="5">rRNA (pseudouridine-N3-)-methyltransferase RlmH</fullName>
    </alternativeName>
</protein>
<dbReference type="GO" id="GO:0070038">
    <property type="term" value="F:rRNA (pseudouridine-N3-)-methyltransferase activity"/>
    <property type="evidence" value="ECO:0007669"/>
    <property type="project" value="UniProtKB-UniRule"/>
</dbReference>
<keyword evidence="1 5" id="KW-0489">Methyltransferase</keyword>
<evidence type="ECO:0000256" key="5">
    <source>
        <dbReference type="HAMAP-Rule" id="MF_00658"/>
    </source>
</evidence>
<keyword evidence="5" id="KW-0698">rRNA processing</keyword>
<reference evidence="7 8" key="2">
    <citation type="submission" date="2021-01" db="EMBL/GenBank/DDBJ databases">
        <title>Genomic Encyclopedia of Type Strains, Phase IV (KMG-IV): sequencing the most valuable type-strain genomes for metagenomic binning, comparative biology and taxonomic classification.</title>
        <authorList>
            <person name="Goeker M."/>
        </authorList>
    </citation>
    <scope>NUCLEOTIDE SEQUENCE [LARGE SCALE GENOMIC DNA]</scope>
    <source>
        <strain evidence="7 8">DSM 6130</strain>
    </source>
</reference>
<dbReference type="RefSeq" id="WP_204949589.1">
    <property type="nucleotide sequence ID" value="NZ_BSFF01000001.1"/>
</dbReference>
<dbReference type="GO" id="GO:0005737">
    <property type="term" value="C:cytoplasm"/>
    <property type="evidence" value="ECO:0007669"/>
    <property type="project" value="UniProtKB-SubCell"/>
</dbReference>
<dbReference type="AlphaFoldDB" id="A0A9W6MQI0"/>
<evidence type="ECO:0000313" key="9">
    <source>
        <dbReference type="Proteomes" id="UP001143400"/>
    </source>
</evidence>
<organism evidence="6 9">
    <name type="scientific">Methylopila capsulata</name>
    <dbReference type="NCBI Taxonomy" id="61654"/>
    <lineage>
        <taxon>Bacteria</taxon>
        <taxon>Pseudomonadati</taxon>
        <taxon>Pseudomonadota</taxon>
        <taxon>Alphaproteobacteria</taxon>
        <taxon>Hyphomicrobiales</taxon>
        <taxon>Methylopilaceae</taxon>
        <taxon>Methylopila</taxon>
    </lineage>
</organism>
<gene>
    <name evidence="5 6" type="primary">rlmH</name>
    <name evidence="6" type="ORF">GCM10008170_02560</name>
    <name evidence="7" type="ORF">JOD31_001405</name>
</gene>
<comment type="catalytic activity">
    <reaction evidence="5">
        <text>pseudouridine(1915) in 23S rRNA + S-adenosyl-L-methionine = N(3)-methylpseudouridine(1915) in 23S rRNA + S-adenosyl-L-homocysteine + H(+)</text>
        <dbReference type="Rhea" id="RHEA:42752"/>
        <dbReference type="Rhea" id="RHEA-COMP:10221"/>
        <dbReference type="Rhea" id="RHEA-COMP:10222"/>
        <dbReference type="ChEBI" id="CHEBI:15378"/>
        <dbReference type="ChEBI" id="CHEBI:57856"/>
        <dbReference type="ChEBI" id="CHEBI:59789"/>
        <dbReference type="ChEBI" id="CHEBI:65314"/>
        <dbReference type="ChEBI" id="CHEBI:74486"/>
        <dbReference type="EC" id="2.1.1.177"/>
    </reaction>
</comment>
<dbReference type="Proteomes" id="UP001143400">
    <property type="component" value="Unassembled WGS sequence"/>
</dbReference>
<feature type="binding site" evidence="5">
    <location>
        <position position="108"/>
    </location>
    <ligand>
        <name>S-adenosyl-L-methionine</name>
        <dbReference type="ChEBI" id="CHEBI:59789"/>
    </ligand>
</feature>
<dbReference type="Pfam" id="PF02590">
    <property type="entry name" value="SPOUT_MTase"/>
    <property type="match status" value="1"/>
</dbReference>
<comment type="subcellular location">
    <subcellularLocation>
        <location evidence="5">Cytoplasm</location>
    </subcellularLocation>
</comment>
<keyword evidence="2 5" id="KW-0808">Transferase</keyword>
<dbReference type="PANTHER" id="PTHR33603">
    <property type="entry name" value="METHYLTRANSFERASE"/>
    <property type="match status" value="1"/>
</dbReference>
<reference evidence="6" key="3">
    <citation type="submission" date="2023-01" db="EMBL/GenBank/DDBJ databases">
        <authorList>
            <person name="Sun Q."/>
            <person name="Evtushenko L."/>
        </authorList>
    </citation>
    <scope>NUCLEOTIDE SEQUENCE</scope>
    <source>
        <strain evidence="6">VKM B-1606</strain>
    </source>
</reference>
<comment type="similarity">
    <text evidence="4 5">Belongs to the RNA methyltransferase RlmH family.</text>
</comment>
<dbReference type="NCBIfam" id="NF000989">
    <property type="entry name" value="PRK00103.2-3"/>
    <property type="match status" value="1"/>
</dbReference>
<feature type="binding site" evidence="5">
    <location>
        <begin position="127"/>
        <end position="132"/>
    </location>
    <ligand>
        <name>S-adenosyl-L-methionine</name>
        <dbReference type="ChEBI" id="CHEBI:59789"/>
    </ligand>
</feature>
<evidence type="ECO:0000313" key="8">
    <source>
        <dbReference type="Proteomes" id="UP000758856"/>
    </source>
</evidence>
<dbReference type="PANTHER" id="PTHR33603:SF1">
    <property type="entry name" value="RIBOSOMAL RNA LARGE SUBUNIT METHYLTRANSFERASE H"/>
    <property type="match status" value="1"/>
</dbReference>
<evidence type="ECO:0000256" key="3">
    <source>
        <dbReference type="ARBA" id="ARBA00022691"/>
    </source>
</evidence>
<evidence type="ECO:0000256" key="1">
    <source>
        <dbReference type="ARBA" id="ARBA00022603"/>
    </source>
</evidence>
<keyword evidence="5" id="KW-0963">Cytoplasm</keyword>
<dbReference type="InterPro" id="IPR003742">
    <property type="entry name" value="RlmH-like"/>
</dbReference>
<keyword evidence="8" id="KW-1185">Reference proteome</keyword>
<dbReference type="Proteomes" id="UP000758856">
    <property type="component" value="Unassembled WGS sequence"/>
</dbReference>
<evidence type="ECO:0000256" key="2">
    <source>
        <dbReference type="ARBA" id="ARBA00022679"/>
    </source>
</evidence>
<dbReference type="SUPFAM" id="SSF75217">
    <property type="entry name" value="alpha/beta knot"/>
    <property type="match status" value="1"/>
</dbReference>
<evidence type="ECO:0000256" key="4">
    <source>
        <dbReference type="ARBA" id="ARBA00038303"/>
    </source>
</evidence>
<dbReference type="CDD" id="cd18081">
    <property type="entry name" value="RlmH-like"/>
    <property type="match status" value="1"/>
</dbReference>
<comment type="subunit">
    <text evidence="5">Homodimer.</text>
</comment>
<dbReference type="EC" id="2.1.1.177" evidence="5"/>
<dbReference type="EMBL" id="JAFBCY010000002">
    <property type="protein sequence ID" value="MBM7851180.1"/>
    <property type="molecule type" value="Genomic_DNA"/>
</dbReference>
<evidence type="ECO:0000313" key="7">
    <source>
        <dbReference type="EMBL" id="MBM7851180.1"/>
    </source>
</evidence>
<keyword evidence="3 5" id="KW-0949">S-adenosyl-L-methionine</keyword>
<dbReference type="PIRSF" id="PIRSF004505">
    <property type="entry name" value="MT_bac"/>
    <property type="match status" value="1"/>
</dbReference>
<dbReference type="InterPro" id="IPR029026">
    <property type="entry name" value="tRNA_m1G_MTases_N"/>
</dbReference>
<proteinExistence type="inferred from homology"/>
<comment type="function">
    <text evidence="5">Specifically methylates the pseudouridine at position 1915 (m3Psi1915) in 23S rRNA.</text>
</comment>
<dbReference type="EMBL" id="BSFF01000001">
    <property type="protein sequence ID" value="GLK54237.1"/>
    <property type="molecule type" value="Genomic_DNA"/>
</dbReference>
<comment type="caution">
    <text evidence="6">The sequence shown here is derived from an EMBL/GenBank/DDBJ whole genome shotgun (WGS) entry which is preliminary data.</text>
</comment>
<evidence type="ECO:0000313" key="6">
    <source>
        <dbReference type="EMBL" id="GLK54237.1"/>
    </source>
</evidence>
<feature type="binding site" evidence="5">
    <location>
        <position position="76"/>
    </location>
    <ligand>
        <name>S-adenosyl-L-methionine</name>
        <dbReference type="ChEBI" id="CHEBI:59789"/>
    </ligand>
</feature>
<dbReference type="InterPro" id="IPR029028">
    <property type="entry name" value="Alpha/beta_knot_MTases"/>
</dbReference>